<organism evidence="11 12">
    <name type="scientific">Ophiocordyceps polyrhachis-furcata BCC 54312</name>
    <dbReference type="NCBI Taxonomy" id="1330021"/>
    <lineage>
        <taxon>Eukaryota</taxon>
        <taxon>Fungi</taxon>
        <taxon>Dikarya</taxon>
        <taxon>Ascomycota</taxon>
        <taxon>Pezizomycotina</taxon>
        <taxon>Sordariomycetes</taxon>
        <taxon>Hypocreomycetidae</taxon>
        <taxon>Hypocreales</taxon>
        <taxon>Ophiocordycipitaceae</taxon>
        <taxon>Ophiocordyceps</taxon>
    </lineage>
</organism>
<feature type="domain" description="Ammonium transporter AmtB-like" evidence="10">
    <location>
        <begin position="38"/>
        <end position="443"/>
    </location>
</feature>
<comment type="similarity">
    <text evidence="2 8">Belongs to the ammonia transporter channel (TC 1.A.11.2) family.</text>
</comment>
<keyword evidence="12" id="KW-1185">Reference proteome</keyword>
<evidence type="ECO:0000256" key="7">
    <source>
        <dbReference type="ARBA" id="ARBA00023177"/>
    </source>
</evidence>
<evidence type="ECO:0000256" key="1">
    <source>
        <dbReference type="ARBA" id="ARBA00004141"/>
    </source>
</evidence>
<dbReference type="Proteomes" id="UP000253664">
    <property type="component" value="Unassembled WGS sequence"/>
</dbReference>
<dbReference type="Pfam" id="PF00909">
    <property type="entry name" value="Ammonium_transp"/>
    <property type="match status" value="1"/>
</dbReference>
<feature type="transmembrane region" description="Helical" evidence="8">
    <location>
        <begin position="389"/>
        <end position="411"/>
    </location>
</feature>
<gene>
    <name evidence="11" type="ORF">L249_6842</name>
</gene>
<dbReference type="GO" id="GO:0005886">
    <property type="term" value="C:plasma membrane"/>
    <property type="evidence" value="ECO:0007669"/>
    <property type="project" value="UniProtKB-SubCell"/>
</dbReference>
<feature type="transmembrane region" description="Helical" evidence="8">
    <location>
        <begin position="291"/>
        <end position="310"/>
    </location>
</feature>
<dbReference type="STRING" id="1330021.A0A367LKN1"/>
<dbReference type="EMBL" id="LKCN02000003">
    <property type="protein sequence ID" value="RCI14969.1"/>
    <property type="molecule type" value="Genomic_DNA"/>
</dbReference>
<feature type="transmembrane region" description="Helical" evidence="8">
    <location>
        <begin position="38"/>
        <end position="58"/>
    </location>
</feature>
<feature type="transmembrane region" description="Helical" evidence="8">
    <location>
        <begin position="70"/>
        <end position="88"/>
    </location>
</feature>
<feature type="transmembrane region" description="Helical" evidence="8">
    <location>
        <begin position="316"/>
        <end position="336"/>
    </location>
</feature>
<comment type="subcellular location">
    <subcellularLocation>
        <location evidence="8">Cell membrane</location>
        <topology evidence="8">Multi-pass membrane protein</topology>
    </subcellularLocation>
    <subcellularLocation>
        <location evidence="1">Membrane</location>
        <topology evidence="1">Multi-pass membrane protein</topology>
    </subcellularLocation>
</comment>
<keyword evidence="7 8" id="KW-0924">Ammonia transport</keyword>
<feature type="region of interest" description="Disordered" evidence="9">
    <location>
        <begin position="480"/>
        <end position="503"/>
    </location>
</feature>
<dbReference type="OrthoDB" id="534912at2759"/>
<dbReference type="PANTHER" id="PTHR43029">
    <property type="entry name" value="AMMONIUM TRANSPORTER MEP2"/>
    <property type="match status" value="1"/>
</dbReference>
<evidence type="ECO:0000256" key="6">
    <source>
        <dbReference type="ARBA" id="ARBA00023136"/>
    </source>
</evidence>
<protein>
    <recommendedName>
        <fullName evidence="8">Ammonium transporter</fullName>
    </recommendedName>
</protein>
<dbReference type="PANTHER" id="PTHR43029:SF4">
    <property type="entry name" value="AMMONIUM TRANSPORTER MEP1-RELATED"/>
    <property type="match status" value="1"/>
</dbReference>
<dbReference type="InterPro" id="IPR029020">
    <property type="entry name" value="Ammonium/urea_transptr"/>
</dbReference>
<dbReference type="Gene3D" id="1.10.3430.10">
    <property type="entry name" value="Ammonium transporter AmtB like domains"/>
    <property type="match status" value="1"/>
</dbReference>
<evidence type="ECO:0000256" key="9">
    <source>
        <dbReference type="SAM" id="MobiDB-lite"/>
    </source>
</evidence>
<evidence type="ECO:0000256" key="5">
    <source>
        <dbReference type="ARBA" id="ARBA00022989"/>
    </source>
</evidence>
<name>A0A367LKN1_9HYPO</name>
<evidence type="ECO:0000313" key="11">
    <source>
        <dbReference type="EMBL" id="RCI14969.1"/>
    </source>
</evidence>
<proteinExistence type="inferred from homology"/>
<dbReference type="InterPro" id="IPR001905">
    <property type="entry name" value="Ammonium_transpt"/>
</dbReference>
<reference evidence="11 12" key="1">
    <citation type="journal article" date="2015" name="BMC Genomics">
        <title>Insights from the genome of Ophiocordyceps polyrhachis-furcata to pathogenicity and host specificity in insect fungi.</title>
        <authorList>
            <person name="Wichadakul D."/>
            <person name="Kobmoo N."/>
            <person name="Ingsriswang S."/>
            <person name="Tangphatsornruang S."/>
            <person name="Chantasingh D."/>
            <person name="Luangsa-ard J.J."/>
            <person name="Eurwilaichitr L."/>
        </authorList>
    </citation>
    <scope>NUCLEOTIDE SEQUENCE [LARGE SCALE GENOMIC DNA]</scope>
    <source>
        <strain evidence="11 12">BCC 54312</strain>
    </source>
</reference>
<evidence type="ECO:0000256" key="8">
    <source>
        <dbReference type="RuleBase" id="RU362002"/>
    </source>
</evidence>
<dbReference type="InterPro" id="IPR024041">
    <property type="entry name" value="NH4_transpt_AmtB-like_dom"/>
</dbReference>
<comment type="caution">
    <text evidence="11">The sequence shown here is derived from an EMBL/GenBank/DDBJ whole genome shotgun (WGS) entry which is preliminary data.</text>
</comment>
<evidence type="ECO:0000313" key="12">
    <source>
        <dbReference type="Proteomes" id="UP000253664"/>
    </source>
</evidence>
<evidence type="ECO:0000256" key="4">
    <source>
        <dbReference type="ARBA" id="ARBA00022692"/>
    </source>
</evidence>
<dbReference type="InterPro" id="IPR018047">
    <property type="entry name" value="Ammonium_transpt_CS"/>
</dbReference>
<keyword evidence="5 8" id="KW-1133">Transmembrane helix</keyword>
<feature type="transmembrane region" description="Helical" evidence="8">
    <location>
        <begin position="229"/>
        <end position="246"/>
    </location>
</feature>
<feature type="transmembrane region" description="Helical" evidence="8">
    <location>
        <begin position="258"/>
        <end position="279"/>
    </location>
</feature>
<feature type="transmembrane region" description="Helical" evidence="8">
    <location>
        <begin position="348"/>
        <end position="369"/>
    </location>
</feature>
<keyword evidence="6 8" id="KW-0472">Membrane</keyword>
<feature type="compositionally biased region" description="Basic and acidic residues" evidence="9">
    <location>
        <begin position="480"/>
        <end position="489"/>
    </location>
</feature>
<dbReference type="GO" id="GO:0008519">
    <property type="term" value="F:ammonium channel activity"/>
    <property type="evidence" value="ECO:0007669"/>
    <property type="project" value="InterPro"/>
</dbReference>
<evidence type="ECO:0000259" key="10">
    <source>
        <dbReference type="Pfam" id="PF00909"/>
    </source>
</evidence>
<dbReference type="NCBIfam" id="TIGR00836">
    <property type="entry name" value="amt"/>
    <property type="match status" value="1"/>
</dbReference>
<feature type="transmembrane region" description="Helical" evidence="8">
    <location>
        <begin position="127"/>
        <end position="149"/>
    </location>
</feature>
<dbReference type="PROSITE" id="PS01219">
    <property type="entry name" value="AMMONIUM_TRANSP"/>
    <property type="match status" value="1"/>
</dbReference>
<evidence type="ECO:0000256" key="3">
    <source>
        <dbReference type="ARBA" id="ARBA00022448"/>
    </source>
</evidence>
<keyword evidence="4 8" id="KW-0812">Transmembrane</keyword>
<dbReference type="SUPFAM" id="SSF111352">
    <property type="entry name" value="Ammonium transporter"/>
    <property type="match status" value="1"/>
</dbReference>
<sequence length="503" mass="53681">MSYSHVGAPTVFNGSDSALGGDATVTNLNQWYQAGDQAFILLSSCLVLLMVPGIAFLYSGLARRKSALSMLWVVAMSFSVVIFQWYFWGFSLAFGQASGNAFIGDLGFFGLRGVLARPSPGSPLIPALLYALFQMMFCAVTAALTVGAVAERGRVVPAVVFVFFWATAVYCPLAYWVWNPNGWAVKRGVLDYAGGVPVEIGSGCSALAYSWVLGRRNDKLMVNFRPHNVSLVALGTSLLWFGWLGFNGGSAFGANLRAVMACWNSCLTATFAATTWCLLDYRLTKKWSMVGWCSGAISGLVAATPASGFIEPWASIIMGVVSGVACNFGTHIKHLVHIDDSLDVFAEHAIGGCVGLIFNGFFATGRIIGLDGVNVGAKGGFLDRNFALLGWQVAVIVASSAYAFVVSALVAKAVDLVPGLGLRASDEAELLGMDDNQHGEYSYDYVEVRRDFLAWSPHRDEPAADGESFTPQHGILLHAEIARSSDGEKTSPSSSSQVEAKTG</sequence>
<dbReference type="FunFam" id="1.10.3430.10:FF:000003">
    <property type="entry name" value="Ammonium transporter"/>
    <property type="match status" value="1"/>
</dbReference>
<feature type="compositionally biased region" description="Polar residues" evidence="9">
    <location>
        <begin position="490"/>
        <end position="503"/>
    </location>
</feature>
<keyword evidence="3 8" id="KW-0813">Transport</keyword>
<feature type="transmembrane region" description="Helical" evidence="8">
    <location>
        <begin position="155"/>
        <end position="178"/>
    </location>
</feature>
<evidence type="ECO:0000256" key="2">
    <source>
        <dbReference type="ARBA" id="ARBA00005887"/>
    </source>
</evidence>
<dbReference type="AlphaFoldDB" id="A0A367LKN1"/>
<accession>A0A367LKN1</accession>